<evidence type="ECO:0000259" key="2">
    <source>
        <dbReference type="PROSITE" id="PS50033"/>
    </source>
</evidence>
<evidence type="ECO:0000313" key="4">
    <source>
        <dbReference type="Proteomes" id="UP001497457"/>
    </source>
</evidence>
<dbReference type="CDD" id="cd02958">
    <property type="entry name" value="UAS"/>
    <property type="match status" value="1"/>
</dbReference>
<reference evidence="4" key="1">
    <citation type="submission" date="2024-06" db="EMBL/GenBank/DDBJ databases">
        <authorList>
            <person name="Ryan C."/>
        </authorList>
    </citation>
    <scope>NUCLEOTIDE SEQUENCE [LARGE SCALE GENOMIC DNA]</scope>
</reference>
<dbReference type="PROSITE" id="PS50330">
    <property type="entry name" value="UIM"/>
    <property type="match status" value="1"/>
</dbReference>
<dbReference type="EMBL" id="OZ075139">
    <property type="protein sequence ID" value="CAL5014236.1"/>
    <property type="molecule type" value="Genomic_DNA"/>
</dbReference>
<dbReference type="InterPro" id="IPR006577">
    <property type="entry name" value="UAS"/>
</dbReference>
<feature type="compositionally biased region" description="Acidic residues" evidence="1">
    <location>
        <begin position="248"/>
        <end position="263"/>
    </location>
</feature>
<dbReference type="Proteomes" id="UP001497457">
    <property type="component" value="Chromosome 29rd"/>
</dbReference>
<feature type="domain" description="UBX" evidence="2">
    <location>
        <begin position="282"/>
        <end position="353"/>
    </location>
</feature>
<gene>
    <name evidence="3" type="ORF">URODEC1_LOCUS71855</name>
</gene>
<evidence type="ECO:0000313" key="3">
    <source>
        <dbReference type="EMBL" id="CAL5014236.1"/>
    </source>
</evidence>
<dbReference type="AlphaFoldDB" id="A0ABC9C5W2"/>
<dbReference type="SUPFAM" id="SSF54236">
    <property type="entry name" value="Ubiquitin-like"/>
    <property type="match status" value="1"/>
</dbReference>
<dbReference type="SMART" id="SM00594">
    <property type="entry name" value="UAS"/>
    <property type="match status" value="1"/>
</dbReference>
<dbReference type="Gene3D" id="3.10.20.90">
    <property type="entry name" value="Phosphatidylinositol 3-kinase Catalytic Subunit, Chain A, domain 1"/>
    <property type="match status" value="1"/>
</dbReference>
<evidence type="ECO:0000256" key="1">
    <source>
        <dbReference type="SAM" id="MobiDB-lite"/>
    </source>
</evidence>
<dbReference type="Pfam" id="PF13899">
    <property type="entry name" value="Thioredoxin_7"/>
    <property type="match status" value="1"/>
</dbReference>
<proteinExistence type="predicted"/>
<dbReference type="PROSITE" id="PS50033">
    <property type="entry name" value="UBX"/>
    <property type="match status" value="1"/>
</dbReference>
<dbReference type="SUPFAM" id="SSF52833">
    <property type="entry name" value="Thioredoxin-like"/>
    <property type="match status" value="1"/>
</dbReference>
<dbReference type="PANTHER" id="PTHR23322:SF6">
    <property type="entry name" value="UBX DOMAIN-CONTAINING PROTEIN 7"/>
    <property type="match status" value="1"/>
</dbReference>
<dbReference type="InterPro" id="IPR003903">
    <property type="entry name" value="UIM_dom"/>
</dbReference>
<organism evidence="3 4">
    <name type="scientific">Urochloa decumbens</name>
    <dbReference type="NCBI Taxonomy" id="240449"/>
    <lineage>
        <taxon>Eukaryota</taxon>
        <taxon>Viridiplantae</taxon>
        <taxon>Streptophyta</taxon>
        <taxon>Embryophyta</taxon>
        <taxon>Tracheophyta</taxon>
        <taxon>Spermatophyta</taxon>
        <taxon>Magnoliopsida</taxon>
        <taxon>Liliopsida</taxon>
        <taxon>Poales</taxon>
        <taxon>Poaceae</taxon>
        <taxon>PACMAD clade</taxon>
        <taxon>Panicoideae</taxon>
        <taxon>Panicodae</taxon>
        <taxon>Paniceae</taxon>
        <taxon>Melinidinae</taxon>
        <taxon>Urochloa</taxon>
    </lineage>
</organism>
<accession>A0ABC9C5W2</accession>
<dbReference type="PANTHER" id="PTHR23322">
    <property type="entry name" value="FAS-ASSOCIATED PROTEIN"/>
    <property type="match status" value="1"/>
</dbReference>
<reference evidence="3 4" key="2">
    <citation type="submission" date="2024-10" db="EMBL/GenBank/DDBJ databases">
        <authorList>
            <person name="Ryan C."/>
        </authorList>
    </citation>
    <scope>NUCLEOTIDE SEQUENCE [LARGE SCALE GENOMIC DNA]</scope>
</reference>
<keyword evidence="4" id="KW-1185">Reference proteome</keyword>
<sequence length="355" mass="40134">MMHGLGVGEDDDVRAPLPVRRETLYGDGPVSVLRPNATVAFRNFEQEARQSAVWDSDQNATSSSRDNLASLYRPPFSLMFNGPFDKAKLEASCLDKWLLINLQSTDEFSSHMLNRDTWGNEAVAQLIRSNFIFWQVYHDSSEGRKVCTYYNLVSMPAILLIDPITGQKMRGWNGMVHPDRLLEDLLPYLDKGPKEHHAAQPQKRPRKVDQETPMGKQGKTAVEDEDEELARAVAASLEESKEVTEGSDATDDMAEAEAEEENEPSLNIKLDYPPLPEEPTGSRDLLCRVAIRLPNNQRIQRNFLYTDPIKVEDGEKRPFHFVQPIPRASMKLEFASDATFKEAGLANSMINLLWD</sequence>
<protein>
    <recommendedName>
        <fullName evidence="2">UBX domain-containing protein</fullName>
    </recommendedName>
</protein>
<feature type="region of interest" description="Disordered" evidence="1">
    <location>
        <begin position="192"/>
        <end position="277"/>
    </location>
</feature>
<name>A0ABC9C5W2_9POAL</name>
<dbReference type="Gene3D" id="3.40.30.10">
    <property type="entry name" value="Glutaredoxin"/>
    <property type="match status" value="1"/>
</dbReference>
<dbReference type="InterPro" id="IPR029071">
    <property type="entry name" value="Ubiquitin-like_domsf"/>
</dbReference>
<dbReference type="InterPro" id="IPR001012">
    <property type="entry name" value="UBX_dom"/>
</dbReference>
<dbReference type="InterPro" id="IPR050730">
    <property type="entry name" value="UBX_domain-protein"/>
</dbReference>
<dbReference type="InterPro" id="IPR036249">
    <property type="entry name" value="Thioredoxin-like_sf"/>
</dbReference>
<dbReference type="CDD" id="cd01767">
    <property type="entry name" value="UBX"/>
    <property type="match status" value="1"/>
</dbReference>